<feature type="region of interest" description="Disordered" evidence="1">
    <location>
        <begin position="125"/>
        <end position="163"/>
    </location>
</feature>
<dbReference type="Proteomes" id="UP000223968">
    <property type="component" value="Unassembled WGS sequence"/>
</dbReference>
<evidence type="ECO:0000313" key="3">
    <source>
        <dbReference type="Proteomes" id="UP000223968"/>
    </source>
</evidence>
<protein>
    <submittedName>
        <fullName evidence="2">Uncharacterized protein</fullName>
    </submittedName>
</protein>
<feature type="compositionally biased region" description="Basic and acidic residues" evidence="1">
    <location>
        <begin position="125"/>
        <end position="134"/>
    </location>
</feature>
<dbReference type="OrthoDB" id="5386595at2759"/>
<reference evidence="2 3" key="1">
    <citation type="submission" date="2017-10" db="EMBL/GenBank/DDBJ databases">
        <title>Comparative genomics in systemic dimorphic fungi from Ajellomycetaceae.</title>
        <authorList>
            <person name="Munoz J.F."/>
            <person name="Mcewen J.G."/>
            <person name="Clay O.K."/>
            <person name="Cuomo C.A."/>
        </authorList>
    </citation>
    <scope>NUCLEOTIDE SEQUENCE [LARGE SCALE GENOMIC DNA]</scope>
    <source>
        <strain evidence="2 3">UAMH5409</strain>
    </source>
</reference>
<dbReference type="AlphaFoldDB" id="A0A2B7XJS5"/>
<feature type="compositionally biased region" description="Acidic residues" evidence="1">
    <location>
        <begin position="135"/>
        <end position="163"/>
    </location>
</feature>
<keyword evidence="3" id="KW-1185">Reference proteome</keyword>
<evidence type="ECO:0000256" key="1">
    <source>
        <dbReference type="SAM" id="MobiDB-lite"/>
    </source>
</evidence>
<gene>
    <name evidence="2" type="ORF">AJ79_05714</name>
</gene>
<accession>A0A2B7XJS5</accession>
<comment type="caution">
    <text evidence="2">The sequence shown here is derived from an EMBL/GenBank/DDBJ whole genome shotgun (WGS) entry which is preliminary data.</text>
</comment>
<name>A0A2B7XJS5_9EURO</name>
<dbReference type="EMBL" id="PDNB01000094">
    <property type="protein sequence ID" value="PGH09185.1"/>
    <property type="molecule type" value="Genomic_DNA"/>
</dbReference>
<sequence length="163" mass="18610">MPINLKEKFDNHQIVIVPHETLTEEKQEWKVLVLDKGIWKKRFGTMTFSELREKKLAFQTPSRPRAHHGPSMSCYGEYRHSEGETPDDTMAELTKAWGTRSGYLCDNVIRGFVEELGNEIPEDAKEEMLNHSSEEGIEADELANTLEDLDVDNEDEGGSDIDN</sequence>
<proteinExistence type="predicted"/>
<organism evidence="2 3">
    <name type="scientific">Helicocarpus griseus UAMH5409</name>
    <dbReference type="NCBI Taxonomy" id="1447875"/>
    <lineage>
        <taxon>Eukaryota</taxon>
        <taxon>Fungi</taxon>
        <taxon>Dikarya</taxon>
        <taxon>Ascomycota</taxon>
        <taxon>Pezizomycotina</taxon>
        <taxon>Eurotiomycetes</taxon>
        <taxon>Eurotiomycetidae</taxon>
        <taxon>Onygenales</taxon>
        <taxon>Ajellomycetaceae</taxon>
        <taxon>Helicocarpus</taxon>
    </lineage>
</organism>
<evidence type="ECO:0000313" key="2">
    <source>
        <dbReference type="EMBL" id="PGH09185.1"/>
    </source>
</evidence>